<name>A0ABQ7NHP2_BRACM</name>
<keyword evidence="2" id="KW-1185">Reference proteome</keyword>
<comment type="caution">
    <text evidence="1">The sequence shown here is derived from an EMBL/GenBank/DDBJ whole genome shotgun (WGS) entry which is preliminary data.</text>
</comment>
<dbReference type="EMBL" id="JADBGQ010000002">
    <property type="protein sequence ID" value="KAG5410405.1"/>
    <property type="molecule type" value="Genomic_DNA"/>
</dbReference>
<sequence>MGLASLDAFASAGRGLERRMQDCGGKREKFGCSSTTCDALCKNLTRQNQTHFFNKCFTWRKAIH</sequence>
<reference evidence="1 2" key="1">
    <citation type="submission" date="2021-03" db="EMBL/GenBank/DDBJ databases">
        <authorList>
            <person name="King G.J."/>
            <person name="Bancroft I."/>
            <person name="Baten A."/>
            <person name="Bloomfield J."/>
            <person name="Borpatragohain P."/>
            <person name="He Z."/>
            <person name="Irish N."/>
            <person name="Irwin J."/>
            <person name="Liu K."/>
            <person name="Mauleon R.P."/>
            <person name="Moore J."/>
            <person name="Morris R."/>
            <person name="Ostergaard L."/>
            <person name="Wang B."/>
            <person name="Wells R."/>
        </authorList>
    </citation>
    <scope>NUCLEOTIDE SEQUENCE [LARGE SCALE GENOMIC DNA]</scope>
    <source>
        <strain evidence="1">R-o-18</strain>
        <tissue evidence="1">Leaf</tissue>
    </source>
</reference>
<protein>
    <submittedName>
        <fullName evidence="1">Uncharacterized protein</fullName>
    </submittedName>
</protein>
<gene>
    <name evidence="1" type="primary">A02g505550.1_BraROA</name>
    <name evidence="1" type="ORF">IGI04_006724</name>
</gene>
<accession>A0ABQ7NHP2</accession>
<evidence type="ECO:0000313" key="1">
    <source>
        <dbReference type="EMBL" id="KAG5410405.1"/>
    </source>
</evidence>
<evidence type="ECO:0000313" key="2">
    <source>
        <dbReference type="Proteomes" id="UP000823674"/>
    </source>
</evidence>
<proteinExistence type="predicted"/>
<organism evidence="1 2">
    <name type="scientific">Brassica rapa subsp. trilocularis</name>
    <dbReference type="NCBI Taxonomy" id="1813537"/>
    <lineage>
        <taxon>Eukaryota</taxon>
        <taxon>Viridiplantae</taxon>
        <taxon>Streptophyta</taxon>
        <taxon>Embryophyta</taxon>
        <taxon>Tracheophyta</taxon>
        <taxon>Spermatophyta</taxon>
        <taxon>Magnoliopsida</taxon>
        <taxon>eudicotyledons</taxon>
        <taxon>Gunneridae</taxon>
        <taxon>Pentapetalae</taxon>
        <taxon>rosids</taxon>
        <taxon>malvids</taxon>
        <taxon>Brassicales</taxon>
        <taxon>Brassicaceae</taxon>
        <taxon>Brassiceae</taxon>
        <taxon>Brassica</taxon>
    </lineage>
</organism>
<dbReference type="Proteomes" id="UP000823674">
    <property type="component" value="Chromosome A02"/>
</dbReference>